<dbReference type="InterPro" id="IPR010730">
    <property type="entry name" value="HET"/>
</dbReference>
<dbReference type="PANTHER" id="PTHR33112:SF12">
    <property type="entry name" value="HETEROKARYON INCOMPATIBILITY DOMAIN-CONTAINING PROTEIN"/>
    <property type="match status" value="1"/>
</dbReference>
<protein>
    <recommendedName>
        <fullName evidence="2">Heterokaryon incompatibility domain-containing protein</fullName>
    </recommendedName>
</protein>
<feature type="compositionally biased region" description="Polar residues" evidence="1">
    <location>
        <begin position="448"/>
        <end position="460"/>
    </location>
</feature>
<keyword evidence="4" id="KW-1185">Reference proteome</keyword>
<feature type="domain" description="Heterokaryon incompatibility" evidence="2">
    <location>
        <begin position="96"/>
        <end position="233"/>
    </location>
</feature>
<dbReference type="AlphaFoldDB" id="A0A8H7W1N3"/>
<reference evidence="3" key="1">
    <citation type="submission" date="2021-02" db="EMBL/GenBank/DDBJ databases">
        <title>Genome sequence Cadophora malorum strain M34.</title>
        <authorList>
            <person name="Stefanovic E."/>
            <person name="Vu D."/>
            <person name="Scully C."/>
            <person name="Dijksterhuis J."/>
            <person name="Roader J."/>
            <person name="Houbraken J."/>
        </authorList>
    </citation>
    <scope>NUCLEOTIDE SEQUENCE</scope>
    <source>
        <strain evidence="3">M34</strain>
    </source>
</reference>
<dbReference type="Pfam" id="PF06985">
    <property type="entry name" value="HET"/>
    <property type="match status" value="1"/>
</dbReference>
<evidence type="ECO:0000313" key="3">
    <source>
        <dbReference type="EMBL" id="KAG4413815.1"/>
    </source>
</evidence>
<dbReference type="PANTHER" id="PTHR33112">
    <property type="entry name" value="DOMAIN PROTEIN, PUTATIVE-RELATED"/>
    <property type="match status" value="1"/>
</dbReference>
<accession>A0A8H7W1N3</accession>
<dbReference type="EMBL" id="JAFJYH010000294">
    <property type="protein sequence ID" value="KAG4413815.1"/>
    <property type="molecule type" value="Genomic_DNA"/>
</dbReference>
<dbReference type="Proteomes" id="UP000664132">
    <property type="component" value="Unassembled WGS sequence"/>
</dbReference>
<organism evidence="3 4">
    <name type="scientific">Cadophora malorum</name>
    <dbReference type="NCBI Taxonomy" id="108018"/>
    <lineage>
        <taxon>Eukaryota</taxon>
        <taxon>Fungi</taxon>
        <taxon>Dikarya</taxon>
        <taxon>Ascomycota</taxon>
        <taxon>Pezizomycotina</taxon>
        <taxon>Leotiomycetes</taxon>
        <taxon>Helotiales</taxon>
        <taxon>Ploettnerulaceae</taxon>
        <taxon>Cadophora</taxon>
    </lineage>
</organism>
<sequence>MLDSGSHLHSRMSRELTWYWPDEDKVKQLIPLSQLPSQKDPSWIDFEILKGWMVTCHEKHNHVPKAEKVWKVKRPRWLIDVRRLCLVSGDTFHADYAALSYVWGQAECFKTLRSNLEVLQREGAFAISMSEVVLPKTIRHAIHMAAILGIDGLWVDALCIVQDDQEEKSAQLHGMGAIYEGATVTFVAAVGKDANAGLPGIHEISEPRNGRTLQGEDLVKDSEWFKRGWTFQELAFSHRRMIFTPNDVIWECSHTMWREYWGNSDYTGGRFPPMSSKWLTTWRNPGHDVLLQYGEMVEGFTKRKLSYPEDILDAFTGILVALSKRFGSRFVCGLPMAFVDSALLWQPSLAGTPFSRRVCQEGKSIVPYLPSWSWAGWEGEIEYDMLKYGCYRGVYERHNGVKACKCRVFQTCIFRYGSKEQTKVIGTWDPNFGYKLRPRTVSRRARKTASQTHQSLQRLRTSPEGPKVSDLSPILQFRTSRRFFHVDNFDPAVKRHARALRICDNEGMTCGQLSRGVPEDMSISHEKFEFIAISKSSNYCRTRESRGITVQNWMTAEHGYLYSVLLVERVGGIAYRRALGWITDKVWERGTPDMVTVLLG</sequence>
<evidence type="ECO:0000256" key="1">
    <source>
        <dbReference type="SAM" id="MobiDB-lite"/>
    </source>
</evidence>
<comment type="caution">
    <text evidence="3">The sequence shown here is derived from an EMBL/GenBank/DDBJ whole genome shotgun (WGS) entry which is preliminary data.</text>
</comment>
<evidence type="ECO:0000259" key="2">
    <source>
        <dbReference type="Pfam" id="PF06985"/>
    </source>
</evidence>
<name>A0A8H7W1N3_9HELO</name>
<proteinExistence type="predicted"/>
<dbReference type="OrthoDB" id="5135333at2759"/>
<gene>
    <name evidence="3" type="ORF">IFR04_013040</name>
</gene>
<evidence type="ECO:0000313" key="4">
    <source>
        <dbReference type="Proteomes" id="UP000664132"/>
    </source>
</evidence>
<feature type="region of interest" description="Disordered" evidence="1">
    <location>
        <begin position="443"/>
        <end position="470"/>
    </location>
</feature>